<dbReference type="Proteomes" id="UP000789390">
    <property type="component" value="Unassembled WGS sequence"/>
</dbReference>
<organism evidence="4 5">
    <name type="scientific">Daphnia galeata</name>
    <dbReference type="NCBI Taxonomy" id="27404"/>
    <lineage>
        <taxon>Eukaryota</taxon>
        <taxon>Metazoa</taxon>
        <taxon>Ecdysozoa</taxon>
        <taxon>Arthropoda</taxon>
        <taxon>Crustacea</taxon>
        <taxon>Branchiopoda</taxon>
        <taxon>Diplostraca</taxon>
        <taxon>Cladocera</taxon>
        <taxon>Anomopoda</taxon>
        <taxon>Daphniidae</taxon>
        <taxon>Daphnia</taxon>
    </lineage>
</organism>
<comment type="caution">
    <text evidence="4">The sequence shown here is derived from an EMBL/GenBank/DDBJ whole genome shotgun (WGS) entry which is preliminary data.</text>
</comment>
<feature type="transmembrane region" description="Helical" evidence="2">
    <location>
        <begin position="12"/>
        <end position="33"/>
    </location>
</feature>
<dbReference type="EMBL" id="CAKKLH010000090">
    <property type="protein sequence ID" value="CAH0102708.1"/>
    <property type="molecule type" value="Genomic_DNA"/>
</dbReference>
<dbReference type="InterPro" id="IPR027417">
    <property type="entry name" value="P-loop_NTPase"/>
</dbReference>
<gene>
    <name evidence="4" type="ORF">DGAL_LOCUS5152</name>
</gene>
<dbReference type="InterPro" id="IPR000863">
    <property type="entry name" value="Sulfotransferase_dom"/>
</dbReference>
<dbReference type="OrthoDB" id="5985073at2759"/>
<evidence type="ECO:0000313" key="4">
    <source>
        <dbReference type="EMBL" id="CAH0102708.1"/>
    </source>
</evidence>
<feature type="domain" description="Sulfotransferase" evidence="3">
    <location>
        <begin position="180"/>
        <end position="278"/>
    </location>
</feature>
<evidence type="ECO:0000256" key="1">
    <source>
        <dbReference type="ARBA" id="ARBA00010236"/>
    </source>
</evidence>
<dbReference type="GO" id="GO:0008146">
    <property type="term" value="F:sulfotransferase activity"/>
    <property type="evidence" value="ECO:0007669"/>
    <property type="project" value="InterPro"/>
</dbReference>
<protein>
    <recommendedName>
        <fullName evidence="3">Sulfotransferase domain-containing protein</fullName>
    </recommendedName>
</protein>
<comment type="similarity">
    <text evidence="1">Belongs to the WSCD family.</text>
</comment>
<dbReference type="PANTHER" id="PTHR45964:SF9">
    <property type="entry name" value="SULFOTRANSFERASE"/>
    <property type="match status" value="1"/>
</dbReference>
<dbReference type="Pfam" id="PF00685">
    <property type="entry name" value="Sulfotransfer_1"/>
    <property type="match status" value="1"/>
</dbReference>
<reference evidence="4" key="1">
    <citation type="submission" date="2021-11" db="EMBL/GenBank/DDBJ databases">
        <authorList>
            <person name="Schell T."/>
        </authorList>
    </citation>
    <scope>NUCLEOTIDE SEQUENCE</scope>
    <source>
        <strain evidence="4">M5</strain>
    </source>
</reference>
<sequence length="427" mass="49739">MLQYHLRSFRKFLILLFLFSTLMIFVNTIVFFGDSVFSSLSSLNPNQSAVETENIGINYNSNVVKKKKIRQVRFSPAKRFIRRPWPNTPDCSNFTIRRTVTNSLPPVALASFPGSGNTWVRGLVEAASGIYTGSIYKDANLYLHGFWGELAEWNSGVTCTQKTHDSGADHIRSFSGGRSIFLNRNPYEAILSFHNFLYGGHIGHAPSDNFRRSEWPDFLMDQTRRWLSTAVNWTQYSTELLSIHYEDLKKETRPQLRRILEFLQLPVDERRLDCIQKYPLKKFHRKSRPGEEFDEREVFPERIRHAIDRAIRYVDYVTQKMGNRGMPLNSYSYYNQSSWKGSPARAAVQNSQTWIEWISNQWGYRVESFLKDPLTQMLRDEGETNIFYSWNIPFASAFAESNELERDFNSGPPPFIQQLRKGKSIQK</sequence>
<name>A0A8J2W2S3_9CRUS</name>
<dbReference type="AlphaFoldDB" id="A0A8J2W2S3"/>
<accession>A0A8J2W2S3</accession>
<evidence type="ECO:0000259" key="3">
    <source>
        <dbReference type="Pfam" id="PF00685"/>
    </source>
</evidence>
<keyword evidence="2" id="KW-0472">Membrane</keyword>
<keyword evidence="2" id="KW-0812">Transmembrane</keyword>
<dbReference type="Gene3D" id="3.40.50.300">
    <property type="entry name" value="P-loop containing nucleotide triphosphate hydrolases"/>
    <property type="match status" value="1"/>
</dbReference>
<keyword evidence="5" id="KW-1185">Reference proteome</keyword>
<dbReference type="SUPFAM" id="SSF52540">
    <property type="entry name" value="P-loop containing nucleoside triphosphate hydrolases"/>
    <property type="match status" value="1"/>
</dbReference>
<proteinExistence type="inferred from homology"/>
<evidence type="ECO:0000256" key="2">
    <source>
        <dbReference type="SAM" id="Phobius"/>
    </source>
</evidence>
<keyword evidence="2" id="KW-1133">Transmembrane helix</keyword>
<evidence type="ECO:0000313" key="5">
    <source>
        <dbReference type="Proteomes" id="UP000789390"/>
    </source>
</evidence>
<dbReference type="PANTHER" id="PTHR45964">
    <property type="entry name" value="WSCD FAMILY MEMBER CG9164"/>
    <property type="match status" value="1"/>
</dbReference>
<dbReference type="InterPro" id="IPR051589">
    <property type="entry name" value="Sialate-O-sulfotransferase"/>
</dbReference>